<dbReference type="AlphaFoldDB" id="A0A2U3DZY8"/>
<reference evidence="3" key="1">
    <citation type="submission" date="2015-05" db="EMBL/GenBank/DDBJ databases">
        <authorList>
            <person name="Wang D.B."/>
            <person name="Wang M."/>
        </authorList>
    </citation>
    <scope>NUCLEOTIDE SEQUENCE</scope>
    <source>
        <strain evidence="3">36-1</strain>
    </source>
</reference>
<gene>
    <name evidence="3" type="ORF">PCL_02750</name>
    <name evidence="2" type="ORF">Purlil1_6767</name>
</gene>
<accession>A0A2U3DZY8</accession>
<comment type="caution">
    <text evidence="3">The sequence shown here is derived from an EMBL/GenBank/DDBJ whole genome shotgun (WGS) entry which is preliminary data.</text>
</comment>
<reference evidence="2 5" key="4">
    <citation type="journal article" date="2024" name="Microbiol. Resour. Announc.">
        <title>Genome annotations for the ascomycete fungi Trichoderma harzianum, Trichoderma aggressivum, and Purpureocillium lilacinum.</title>
        <authorList>
            <person name="Beijen E.P.W."/>
            <person name="Ohm R.A."/>
        </authorList>
    </citation>
    <scope>NUCLEOTIDE SEQUENCE [LARGE SCALE GENOMIC DNA]</scope>
    <source>
        <strain evidence="2 5">CBS 150709</strain>
    </source>
</reference>
<evidence type="ECO:0000256" key="1">
    <source>
        <dbReference type="SAM" id="SignalP"/>
    </source>
</evidence>
<organism evidence="3 4">
    <name type="scientific">Purpureocillium lilacinum</name>
    <name type="common">Paecilomyces lilacinus</name>
    <dbReference type="NCBI Taxonomy" id="33203"/>
    <lineage>
        <taxon>Eukaryota</taxon>
        <taxon>Fungi</taxon>
        <taxon>Dikarya</taxon>
        <taxon>Ascomycota</taxon>
        <taxon>Pezizomycotina</taxon>
        <taxon>Sordariomycetes</taxon>
        <taxon>Hypocreomycetidae</taxon>
        <taxon>Hypocreales</taxon>
        <taxon>Ophiocordycipitaceae</taxon>
        <taxon>Purpureocillium</taxon>
    </lineage>
</organism>
<keyword evidence="5" id="KW-1185">Reference proteome</keyword>
<keyword evidence="1" id="KW-0732">Signal</keyword>
<reference evidence="3 4" key="2">
    <citation type="journal article" date="2016" name="Front. Microbiol.">
        <title>Genome and transcriptome sequences reveal the specific parasitism of the nematophagous Purpureocillium lilacinum 36-1.</title>
        <authorList>
            <person name="Xie J."/>
            <person name="Li S."/>
            <person name="Mo C."/>
            <person name="Xiao X."/>
            <person name="Peng D."/>
            <person name="Wang G."/>
            <person name="Xiao Y."/>
        </authorList>
    </citation>
    <scope>NUCLEOTIDE SEQUENCE [LARGE SCALE GENOMIC DNA]</scope>
    <source>
        <strain evidence="3 4">36-1</strain>
    </source>
</reference>
<evidence type="ECO:0000313" key="2">
    <source>
        <dbReference type="EMBL" id="KAK4088914.1"/>
    </source>
</evidence>
<dbReference type="EMBL" id="LCWV01000017">
    <property type="protein sequence ID" value="PWI67829.1"/>
    <property type="molecule type" value="Genomic_DNA"/>
</dbReference>
<protein>
    <submittedName>
        <fullName evidence="3">Uncharacterized protein</fullName>
    </submittedName>
</protein>
<dbReference type="EMBL" id="JAWRVI010000022">
    <property type="protein sequence ID" value="KAK4088914.1"/>
    <property type="molecule type" value="Genomic_DNA"/>
</dbReference>
<proteinExistence type="predicted"/>
<feature type="chain" id="PRO_5015502341" evidence="1">
    <location>
        <begin position="20"/>
        <end position="240"/>
    </location>
</feature>
<dbReference type="Proteomes" id="UP000245956">
    <property type="component" value="Unassembled WGS sequence"/>
</dbReference>
<evidence type="ECO:0000313" key="5">
    <source>
        <dbReference type="Proteomes" id="UP001287286"/>
    </source>
</evidence>
<name>A0A2U3DZY8_PURLI</name>
<reference evidence="2" key="3">
    <citation type="submission" date="2023-11" db="EMBL/GenBank/DDBJ databases">
        <authorList>
            <person name="Beijen E."/>
            <person name="Ohm R.A."/>
        </authorList>
    </citation>
    <scope>NUCLEOTIDE SEQUENCE</scope>
    <source>
        <strain evidence="2">CBS 150709</strain>
    </source>
</reference>
<feature type="signal peptide" evidence="1">
    <location>
        <begin position="1"/>
        <end position="19"/>
    </location>
</feature>
<evidence type="ECO:0000313" key="3">
    <source>
        <dbReference type="EMBL" id="PWI67829.1"/>
    </source>
</evidence>
<dbReference type="Proteomes" id="UP001287286">
    <property type="component" value="Unassembled WGS sequence"/>
</dbReference>
<evidence type="ECO:0000313" key="4">
    <source>
        <dbReference type="Proteomes" id="UP000245956"/>
    </source>
</evidence>
<sequence>MHTTWALTSALTLAASASAAVVHAGEILDLVKDAPGLATRADVPRACRNPDSAQSGEHYRARPCYDTVDAKWTKGCCTMWTTAYKCADSRSMQSTAELINAVAQQVKVDSPVPPPLAPVSHVGQWTAGFSDGTTAVANSDQVWAGYVSGILHMQEEEFVPSWVEFTTIDPDRDIIDGIIANCARKLMDARLRCSERLARPVSGLNAIVTASHRRSVELGFRHPVSMPSWLGKAKTGLSVN</sequence>